<comment type="caution">
    <text evidence="4">The sequence shown here is derived from an EMBL/GenBank/DDBJ whole genome shotgun (WGS) entry which is preliminary data.</text>
</comment>
<dbReference type="Proteomes" id="UP001202328">
    <property type="component" value="Unassembled WGS sequence"/>
</dbReference>
<dbReference type="InterPro" id="IPR036749">
    <property type="entry name" value="Expansin_CBD_sf"/>
</dbReference>
<dbReference type="SUPFAM" id="SSF50685">
    <property type="entry name" value="Barwin-like endoglucanases"/>
    <property type="match status" value="1"/>
</dbReference>
<reference evidence="4" key="1">
    <citation type="submission" date="2022-04" db="EMBL/GenBank/DDBJ databases">
        <title>A functionally conserved STORR gene fusion in Papaver species that diverged 16.8 million years ago.</title>
        <authorList>
            <person name="Catania T."/>
        </authorList>
    </citation>
    <scope>NUCLEOTIDE SEQUENCE</scope>
    <source>
        <strain evidence="4">S-188037</strain>
    </source>
</reference>
<dbReference type="EMBL" id="JAJJMB010008202">
    <property type="protein sequence ID" value="KAI3925119.1"/>
    <property type="molecule type" value="Genomic_DNA"/>
</dbReference>
<feature type="domain" description="Expansin-like CBD" evidence="3">
    <location>
        <begin position="154"/>
        <end position="236"/>
    </location>
</feature>
<dbReference type="SUPFAM" id="SSF49590">
    <property type="entry name" value="PHL pollen allergen"/>
    <property type="match status" value="1"/>
</dbReference>
<evidence type="ECO:0000259" key="3">
    <source>
        <dbReference type="PROSITE" id="PS50843"/>
    </source>
</evidence>
<dbReference type="Gene3D" id="2.40.40.10">
    <property type="entry name" value="RlpA-like domain"/>
    <property type="match status" value="1"/>
</dbReference>
<dbReference type="InterPro" id="IPR036908">
    <property type="entry name" value="RlpA-like_sf"/>
</dbReference>
<dbReference type="PANTHER" id="PTHR31692">
    <property type="entry name" value="EXPANSIN-B3"/>
    <property type="match status" value="1"/>
</dbReference>
<dbReference type="InterPro" id="IPR007118">
    <property type="entry name" value="Expan_Lol_pI"/>
</dbReference>
<evidence type="ECO:0000256" key="1">
    <source>
        <dbReference type="RuleBase" id="RU003460"/>
    </source>
</evidence>
<keyword evidence="5" id="KW-1185">Reference proteome</keyword>
<dbReference type="PROSITE" id="PS50843">
    <property type="entry name" value="EXPANSIN_CBD"/>
    <property type="match status" value="1"/>
</dbReference>
<dbReference type="InterPro" id="IPR007112">
    <property type="entry name" value="Expansin/allergen_DPBB_dom"/>
</dbReference>
<dbReference type="InterPro" id="IPR009009">
    <property type="entry name" value="RlpA-like_DPBB"/>
</dbReference>
<dbReference type="InterPro" id="IPR007117">
    <property type="entry name" value="Expansin_CBD"/>
</dbReference>
<organism evidence="4 5">
    <name type="scientific">Papaver atlanticum</name>
    <dbReference type="NCBI Taxonomy" id="357466"/>
    <lineage>
        <taxon>Eukaryota</taxon>
        <taxon>Viridiplantae</taxon>
        <taxon>Streptophyta</taxon>
        <taxon>Embryophyta</taxon>
        <taxon>Tracheophyta</taxon>
        <taxon>Spermatophyta</taxon>
        <taxon>Magnoliopsida</taxon>
        <taxon>Ranunculales</taxon>
        <taxon>Papaveraceae</taxon>
        <taxon>Papaveroideae</taxon>
        <taxon>Papaver</taxon>
    </lineage>
</organism>
<dbReference type="PROSITE" id="PS50842">
    <property type="entry name" value="EXPANSIN_EG45"/>
    <property type="match status" value="1"/>
</dbReference>
<dbReference type="Pfam" id="PF03330">
    <property type="entry name" value="DPBB_1"/>
    <property type="match status" value="1"/>
</dbReference>
<dbReference type="PRINTS" id="PR01225">
    <property type="entry name" value="EXPANSNFAMLY"/>
</dbReference>
<sequence>MASLKMFLQTYWYFFTILFYVRYSSCFNPKLSDASSLAAVSAGATWYGGPNADGSDGGACGYEKDVGRPPFASMISAGGPSLFKNGNGCGNCYEVKCTAAAHPSCSGKPVPMARPGQEQQLRNAGHVPVQYHRVKCNYPVAKIVFKVDFGSNPQYFSTLVEYENTDSDIFSIDLQDISVSSNWHPMQRSMSAKWKLNSPTALKGPFSLRLKAANGKTIVAQNVIPAGWRPGVTYRSNVNF</sequence>
<proteinExistence type="inferred from homology"/>
<name>A0AAD4SXK7_9MAGN</name>
<evidence type="ECO:0000313" key="5">
    <source>
        <dbReference type="Proteomes" id="UP001202328"/>
    </source>
</evidence>
<gene>
    <name evidence="4" type="ORF">MKW98_009769</name>
</gene>
<evidence type="ECO:0000313" key="4">
    <source>
        <dbReference type="EMBL" id="KAI3925119.1"/>
    </source>
</evidence>
<dbReference type="Gene3D" id="2.60.40.760">
    <property type="entry name" value="Expansin, cellulose-binding-like domain"/>
    <property type="match status" value="1"/>
</dbReference>
<protein>
    <submittedName>
        <fullName evidence="4">Uncharacterized protein</fullName>
    </submittedName>
</protein>
<dbReference type="PANTHER" id="PTHR31692:SF56">
    <property type="entry name" value="EXPANSIN-B2-RELATED"/>
    <property type="match status" value="1"/>
</dbReference>
<dbReference type="AlphaFoldDB" id="A0AAD4SXK7"/>
<dbReference type="Pfam" id="PF01357">
    <property type="entry name" value="Expansin_C"/>
    <property type="match status" value="1"/>
</dbReference>
<feature type="domain" description="Expansin-like EG45" evidence="2">
    <location>
        <begin position="57"/>
        <end position="141"/>
    </location>
</feature>
<comment type="similarity">
    <text evidence="1">Belongs to the expansin family.</text>
</comment>
<dbReference type="GO" id="GO:0005576">
    <property type="term" value="C:extracellular region"/>
    <property type="evidence" value="ECO:0007669"/>
    <property type="project" value="InterPro"/>
</dbReference>
<accession>A0AAD4SXK7</accession>
<evidence type="ECO:0000259" key="2">
    <source>
        <dbReference type="PROSITE" id="PS50842"/>
    </source>
</evidence>